<dbReference type="InterPro" id="IPR028082">
    <property type="entry name" value="Peripla_BP_I"/>
</dbReference>
<dbReference type="SUPFAM" id="SSF53822">
    <property type="entry name" value="Periplasmic binding protein-like I"/>
    <property type="match status" value="1"/>
</dbReference>
<dbReference type="CDD" id="cd01392">
    <property type="entry name" value="HTH_LacI"/>
    <property type="match status" value="1"/>
</dbReference>
<comment type="caution">
    <text evidence="7">The sequence shown here is derived from an EMBL/GenBank/DDBJ whole genome shotgun (WGS) entry which is preliminary data.</text>
</comment>
<dbReference type="PANTHER" id="PTHR30146:SF148">
    <property type="entry name" value="HTH-TYPE TRANSCRIPTIONAL REPRESSOR PURR-RELATED"/>
    <property type="match status" value="1"/>
</dbReference>
<dbReference type="Gene3D" id="1.10.260.40">
    <property type="entry name" value="lambda repressor-like DNA-binding domains"/>
    <property type="match status" value="1"/>
</dbReference>
<dbReference type="Gene3D" id="3.40.50.2300">
    <property type="match status" value="2"/>
</dbReference>
<dbReference type="InterPro" id="IPR000843">
    <property type="entry name" value="HTH_LacI"/>
</dbReference>
<dbReference type="InterPro" id="IPR010982">
    <property type="entry name" value="Lambda_DNA-bd_dom_sf"/>
</dbReference>
<dbReference type="SUPFAM" id="SSF47413">
    <property type="entry name" value="lambda repressor-like DNA-binding domains"/>
    <property type="match status" value="1"/>
</dbReference>
<dbReference type="SMART" id="SM00354">
    <property type="entry name" value="HTH_LACI"/>
    <property type="match status" value="1"/>
</dbReference>
<proteinExistence type="predicted"/>
<keyword evidence="2" id="KW-0805">Transcription regulation</keyword>
<keyword evidence="1" id="KW-0678">Repressor</keyword>
<evidence type="ECO:0000256" key="4">
    <source>
        <dbReference type="ARBA" id="ARBA00023163"/>
    </source>
</evidence>
<feature type="domain" description="HTH lacI-type" evidence="6">
    <location>
        <begin position="15"/>
        <end position="69"/>
    </location>
</feature>
<evidence type="ECO:0000259" key="6">
    <source>
        <dbReference type="PROSITE" id="PS50932"/>
    </source>
</evidence>
<dbReference type="PROSITE" id="PS50932">
    <property type="entry name" value="HTH_LACI_2"/>
    <property type="match status" value="1"/>
</dbReference>
<dbReference type="GO" id="GO:0000976">
    <property type="term" value="F:transcription cis-regulatory region binding"/>
    <property type="evidence" value="ECO:0007669"/>
    <property type="project" value="TreeGrafter"/>
</dbReference>
<evidence type="ECO:0000313" key="7">
    <source>
        <dbReference type="EMBL" id="OIR07434.1"/>
    </source>
</evidence>
<dbReference type="Pfam" id="PF00532">
    <property type="entry name" value="Peripla_BP_1"/>
    <property type="match status" value="1"/>
</dbReference>
<dbReference type="EMBL" id="MLJW01000037">
    <property type="protein sequence ID" value="OIR07434.1"/>
    <property type="molecule type" value="Genomic_DNA"/>
</dbReference>
<gene>
    <name evidence="7" type="ORF">GALL_103930</name>
</gene>
<evidence type="ECO:0000256" key="3">
    <source>
        <dbReference type="ARBA" id="ARBA00023125"/>
    </source>
</evidence>
<dbReference type="PANTHER" id="PTHR30146">
    <property type="entry name" value="LACI-RELATED TRANSCRIPTIONAL REPRESSOR"/>
    <property type="match status" value="1"/>
</dbReference>
<sequence>MTPSTDGGSAAVRHPTMRDVARQSGYHITTVSKAMRDLPSIPEATRRHIQAVAQSMGYERNPVYDALSRFRREGDVSGAKPRIAYLENFGLGSGCPRPSHLEAVLEGARSHARLLGYELDALAVGEDDHDSRSITRHLTENRITGVVIGYFQPGFSEIALNWDEYAVVKIASRHMEPDATVVCNDQLREVRLAFRRLTALGYRRIGLAVGRSDEDACGHRHTAGYLMEAASLPPEQRVPPLIFPYNMAEPALAAMMGRWVRRNSIDAVLCNWRYVWDMLEHAGLEVPGQVACACLCLCSSDREGMAGIKPRLDMVGERAVSIVVAQLKSGERGLPEFPSSIYVQSSWQDGPSAPPRV</sequence>
<reference evidence="7" key="1">
    <citation type="submission" date="2016-10" db="EMBL/GenBank/DDBJ databases">
        <title>Sequence of Gallionella enrichment culture.</title>
        <authorList>
            <person name="Poehlein A."/>
            <person name="Muehling M."/>
            <person name="Daniel R."/>
        </authorList>
    </citation>
    <scope>NUCLEOTIDE SEQUENCE</scope>
</reference>
<keyword evidence="3" id="KW-0238">DNA-binding</keyword>
<evidence type="ECO:0000256" key="2">
    <source>
        <dbReference type="ARBA" id="ARBA00023015"/>
    </source>
</evidence>
<dbReference type="AlphaFoldDB" id="A0A1J5SGD3"/>
<dbReference type="GO" id="GO:0003700">
    <property type="term" value="F:DNA-binding transcription factor activity"/>
    <property type="evidence" value="ECO:0007669"/>
    <property type="project" value="TreeGrafter"/>
</dbReference>
<name>A0A1J5SGD3_9ZZZZ</name>
<evidence type="ECO:0000256" key="1">
    <source>
        <dbReference type="ARBA" id="ARBA00022491"/>
    </source>
</evidence>
<dbReference type="InterPro" id="IPR001761">
    <property type="entry name" value="Peripla_BP/Lac1_sug-bd_dom"/>
</dbReference>
<accession>A0A1J5SGD3</accession>
<organism evidence="7">
    <name type="scientific">mine drainage metagenome</name>
    <dbReference type="NCBI Taxonomy" id="410659"/>
    <lineage>
        <taxon>unclassified sequences</taxon>
        <taxon>metagenomes</taxon>
        <taxon>ecological metagenomes</taxon>
    </lineage>
</organism>
<evidence type="ECO:0000256" key="5">
    <source>
        <dbReference type="SAM" id="MobiDB-lite"/>
    </source>
</evidence>
<keyword evidence="4" id="KW-0804">Transcription</keyword>
<feature type="region of interest" description="Disordered" evidence="5">
    <location>
        <begin position="1"/>
        <end position="23"/>
    </location>
</feature>
<dbReference type="Pfam" id="PF00356">
    <property type="entry name" value="LacI"/>
    <property type="match status" value="1"/>
</dbReference>
<protein>
    <submittedName>
        <fullName evidence="7">Trehalose repressor</fullName>
    </submittedName>
</protein>